<dbReference type="GO" id="GO:0030695">
    <property type="term" value="F:GTPase regulator activity"/>
    <property type="evidence" value="ECO:0007669"/>
    <property type="project" value="UniProtKB-ARBA"/>
</dbReference>
<comment type="caution">
    <text evidence="7">The sequence shown here is derived from an EMBL/GenBank/DDBJ whole genome shotgun (WGS) entry which is preliminary data.</text>
</comment>
<feature type="compositionally biased region" description="Low complexity" evidence="5">
    <location>
        <begin position="284"/>
        <end position="296"/>
    </location>
</feature>
<evidence type="ECO:0000313" key="7">
    <source>
        <dbReference type="EMBL" id="RYN45716.1"/>
    </source>
</evidence>
<feature type="compositionally biased region" description="Low complexity" evidence="5">
    <location>
        <begin position="399"/>
        <end position="409"/>
    </location>
</feature>
<feature type="domain" description="LIM zinc-binding" evidence="6">
    <location>
        <begin position="601"/>
        <end position="664"/>
    </location>
</feature>
<feature type="region of interest" description="Disordered" evidence="5">
    <location>
        <begin position="720"/>
        <end position="749"/>
    </location>
</feature>
<evidence type="ECO:0000256" key="1">
    <source>
        <dbReference type="ARBA" id="ARBA00022723"/>
    </source>
</evidence>
<evidence type="ECO:0000256" key="2">
    <source>
        <dbReference type="ARBA" id="ARBA00022833"/>
    </source>
</evidence>
<sequence length="749" mass="81928">MERMSTLPTIKCSSCAVDIDILHLADHVCAAAPPSGEYNTEHYYTHKLINLATTVPEPMSPTSTVSPESPPSIVSPKLNRAATFGGPTFSNRLDRVPQSGRMPPPPRIDSNAANRPFRPLEPSVMTNQSDPRSRSPGLVPPKSPYKMNRSVTSPVPRSMAPPSPDYTSNLDSAFPRFPSKNSASKNAKPQPRERLEPYQQNYAQPSPLFAPLSPRFDGGENVTKRMNSIAPGPFDGTADRRPSTASATRPFAEDGQALGHRRTGTQDSIGSNKSMPKQRGSVTSNASRSSAYSNRSIGLPSRPKPGMGGTNALPPLPTTSEQAEGIDAFLDRLQRESTKPSQASQENLARANPSRQNSRERREPPPRPRRPSEKDLPPSDMTDLQPPEFMSLSNNMFPSRGSSRSGSESDMPRGLAPSHALRPPPPVASGLGDASLNALHTPSDSGFSDDSYASSGYRSVASSRSSPPESEAAHSRQTSKISRPDNIVEEGVERSASPESYAEARPVRAPRSYMRPDGAEPYPRALSPGYRQDTFPPGGYARYPESPMDPAIQMGAPTPRDTFDPVSPQDPAEVNVSPPRRMADPEPQQQEVRRPKASSKGNCRGCSEPIVGKSVKDSSGRLTGRYHKHCFVCRTCADPFPTAEFYVFENSPYCEQHYHKLNGSLCNACNRGIEGQYLETDLRQKFHPRCFTCTTCRIVLRDGYFEVAGRRYCDRHAQSAAAPPRSNLGPGNYRPRNLQKRGTRLMMMA</sequence>
<proteinExistence type="predicted"/>
<dbReference type="InterPro" id="IPR001781">
    <property type="entry name" value="Znf_LIM"/>
</dbReference>
<feature type="region of interest" description="Disordered" evidence="5">
    <location>
        <begin position="58"/>
        <end position="192"/>
    </location>
</feature>
<evidence type="ECO:0000313" key="8">
    <source>
        <dbReference type="Proteomes" id="UP000292402"/>
    </source>
</evidence>
<feature type="compositionally biased region" description="Polar residues" evidence="5">
    <location>
        <begin position="438"/>
        <end position="448"/>
    </location>
</feature>
<reference evidence="8" key="1">
    <citation type="journal article" date="2019" name="bioRxiv">
        <title>Genomics, evolutionary history and diagnostics of the Alternaria alternata species group including apple and Asian pear pathotypes.</title>
        <authorList>
            <person name="Armitage A.D."/>
            <person name="Cockerton H.M."/>
            <person name="Sreenivasaprasad S."/>
            <person name="Woodhall J.W."/>
            <person name="Lane C.R."/>
            <person name="Harrison R.J."/>
            <person name="Clarkson J.P."/>
        </authorList>
    </citation>
    <scope>NUCLEOTIDE SEQUENCE [LARGE SCALE GENOMIC DNA]</scope>
    <source>
        <strain evidence="8">FERA 1082</strain>
    </source>
</reference>
<name>A0A4Q4MB41_9PLEO</name>
<feature type="compositionally biased region" description="Low complexity" evidence="5">
    <location>
        <begin position="451"/>
        <end position="470"/>
    </location>
</feature>
<keyword evidence="3 4" id="KW-0440">LIM domain</keyword>
<dbReference type="PANTHER" id="PTHR24210">
    <property type="entry name" value="LIM DOMAIN-CONTAINING PROTEIN"/>
    <property type="match status" value="1"/>
</dbReference>
<dbReference type="SMART" id="SM00132">
    <property type="entry name" value="LIM"/>
    <property type="match status" value="2"/>
</dbReference>
<dbReference type="PROSITE" id="PS00478">
    <property type="entry name" value="LIM_DOMAIN_1"/>
    <property type="match status" value="1"/>
</dbReference>
<dbReference type="SUPFAM" id="SSF57716">
    <property type="entry name" value="Glucocorticoid receptor-like (DNA-binding domain)"/>
    <property type="match status" value="1"/>
</dbReference>
<dbReference type="PANTHER" id="PTHR24210:SF14">
    <property type="entry name" value="LIM ZINC-BINDING DOMAIN-CONTAINING PROTEIN"/>
    <property type="match status" value="1"/>
</dbReference>
<dbReference type="GO" id="GO:0046872">
    <property type="term" value="F:metal ion binding"/>
    <property type="evidence" value="ECO:0007669"/>
    <property type="project" value="UniProtKB-KW"/>
</dbReference>
<gene>
    <name evidence="7" type="ORF">AA0114_g8745</name>
</gene>
<protein>
    <recommendedName>
        <fullName evidence="6">LIM zinc-binding domain-containing protein</fullName>
    </recommendedName>
</protein>
<accession>A0A4Q4MB41</accession>
<dbReference type="FunFam" id="2.10.110.10:FF:000105">
    <property type="entry name" value="Similar to LIM domain-containing protein"/>
    <property type="match status" value="1"/>
</dbReference>
<feature type="compositionally biased region" description="Polar residues" evidence="5">
    <location>
        <begin position="265"/>
        <end position="283"/>
    </location>
</feature>
<dbReference type="CDD" id="cd08368">
    <property type="entry name" value="LIM"/>
    <property type="match status" value="1"/>
</dbReference>
<feature type="compositionally biased region" description="Basic and acidic residues" evidence="5">
    <location>
        <begin position="357"/>
        <end position="377"/>
    </location>
</feature>
<dbReference type="Pfam" id="PF00412">
    <property type="entry name" value="LIM"/>
    <property type="match status" value="2"/>
</dbReference>
<feature type="domain" description="LIM zinc-binding" evidence="6">
    <location>
        <begin position="665"/>
        <end position="723"/>
    </location>
</feature>
<evidence type="ECO:0000256" key="3">
    <source>
        <dbReference type="ARBA" id="ARBA00023038"/>
    </source>
</evidence>
<feature type="region of interest" description="Disordered" evidence="5">
    <location>
        <begin position="204"/>
        <end position="605"/>
    </location>
</feature>
<dbReference type="InterPro" id="IPR017351">
    <property type="entry name" value="PINCH-1-4-like"/>
</dbReference>
<feature type="compositionally biased region" description="Basic and acidic residues" evidence="5">
    <location>
        <begin position="329"/>
        <end position="338"/>
    </location>
</feature>
<organism evidence="7 8">
    <name type="scientific">Alternaria tenuissima</name>
    <dbReference type="NCBI Taxonomy" id="119927"/>
    <lineage>
        <taxon>Eukaryota</taxon>
        <taxon>Fungi</taxon>
        <taxon>Dikarya</taxon>
        <taxon>Ascomycota</taxon>
        <taxon>Pezizomycotina</taxon>
        <taxon>Dothideomycetes</taxon>
        <taxon>Pleosporomycetidae</taxon>
        <taxon>Pleosporales</taxon>
        <taxon>Pleosporineae</taxon>
        <taxon>Pleosporaceae</taxon>
        <taxon>Alternaria</taxon>
        <taxon>Alternaria sect. Alternaria</taxon>
        <taxon>Alternaria alternata complex</taxon>
    </lineage>
</organism>
<dbReference type="AlphaFoldDB" id="A0A4Q4MB41"/>
<keyword evidence="1 4" id="KW-0479">Metal-binding</keyword>
<dbReference type="Proteomes" id="UP000292402">
    <property type="component" value="Unassembled WGS sequence"/>
</dbReference>
<dbReference type="CDD" id="cd09397">
    <property type="entry name" value="LIM1_UF1"/>
    <property type="match status" value="1"/>
</dbReference>
<dbReference type="Gene3D" id="2.10.110.10">
    <property type="entry name" value="Cysteine Rich Protein"/>
    <property type="match status" value="2"/>
</dbReference>
<dbReference type="EMBL" id="PDXA01000032">
    <property type="protein sequence ID" value="RYN45716.1"/>
    <property type="molecule type" value="Genomic_DNA"/>
</dbReference>
<feature type="compositionally biased region" description="Low complexity" evidence="5">
    <location>
        <begin position="58"/>
        <end position="76"/>
    </location>
</feature>
<evidence type="ECO:0000256" key="4">
    <source>
        <dbReference type="PROSITE-ProRule" id="PRU00125"/>
    </source>
</evidence>
<evidence type="ECO:0000256" key="5">
    <source>
        <dbReference type="SAM" id="MobiDB-lite"/>
    </source>
</evidence>
<keyword evidence="2 4" id="KW-0862">Zinc</keyword>
<dbReference type="PROSITE" id="PS50023">
    <property type="entry name" value="LIM_DOMAIN_2"/>
    <property type="match status" value="2"/>
</dbReference>
<evidence type="ECO:0000259" key="6">
    <source>
        <dbReference type="PROSITE" id="PS50023"/>
    </source>
</evidence>